<sequence length="119" mass="13211">MTQSDDPRSFRQGVDLLNEHGLPWQIPLAGIADSAHHQILLKILARDALVSPEVMTKAASLSKDFIRKNRRSLGPNAQVVHELFEPFYVNLAKPDGAVFVVGDETIFSALTRELFSVDN</sequence>
<protein>
    <submittedName>
        <fullName evidence="1">Uncharacterized protein</fullName>
    </submittedName>
</protein>
<dbReference type="EMBL" id="CCBP010000570">
    <property type="protein sequence ID" value="CDO77948.1"/>
    <property type="molecule type" value="Genomic_DNA"/>
</dbReference>
<dbReference type="Proteomes" id="UP000029665">
    <property type="component" value="Unassembled WGS sequence"/>
</dbReference>
<accession>A0A060SZG4</accession>
<evidence type="ECO:0000313" key="2">
    <source>
        <dbReference type="Proteomes" id="UP000029665"/>
    </source>
</evidence>
<dbReference type="AlphaFoldDB" id="A0A060SZG4"/>
<dbReference type="OrthoDB" id="2750929at2759"/>
<proteinExistence type="predicted"/>
<organism evidence="1 2">
    <name type="scientific">Pycnoporus cinnabarinus</name>
    <name type="common">Cinnabar-red polypore</name>
    <name type="synonym">Trametes cinnabarina</name>
    <dbReference type="NCBI Taxonomy" id="5643"/>
    <lineage>
        <taxon>Eukaryota</taxon>
        <taxon>Fungi</taxon>
        <taxon>Dikarya</taxon>
        <taxon>Basidiomycota</taxon>
        <taxon>Agaricomycotina</taxon>
        <taxon>Agaricomycetes</taxon>
        <taxon>Polyporales</taxon>
        <taxon>Polyporaceae</taxon>
        <taxon>Trametes</taxon>
    </lineage>
</organism>
<comment type="caution">
    <text evidence="1">The sequence shown here is derived from an EMBL/GenBank/DDBJ whole genome shotgun (WGS) entry which is preliminary data.</text>
</comment>
<dbReference type="HOGENOM" id="CLU_2062666_0_0_1"/>
<keyword evidence="2" id="KW-1185">Reference proteome</keyword>
<evidence type="ECO:0000313" key="1">
    <source>
        <dbReference type="EMBL" id="CDO77948.1"/>
    </source>
</evidence>
<name>A0A060SZG4_PYCCI</name>
<gene>
    <name evidence="1" type="ORF">BN946_scf184720.g2</name>
</gene>
<reference evidence="1" key="1">
    <citation type="submission" date="2014-01" db="EMBL/GenBank/DDBJ databases">
        <title>The genome of the white-rot fungus Pycnoporus cinnabarinus: a basidiomycete model with a versatile arsenal for lignocellulosic biomass breakdown.</title>
        <authorList>
            <person name="Levasseur A."/>
            <person name="Lomascolo A."/>
            <person name="Ruiz-Duenas F.J."/>
            <person name="Uzan E."/>
            <person name="Piumi F."/>
            <person name="Kues U."/>
            <person name="Ram A.F.J."/>
            <person name="Murat C."/>
            <person name="Haon M."/>
            <person name="Benoit I."/>
            <person name="Arfi Y."/>
            <person name="Chevret D."/>
            <person name="Drula E."/>
            <person name="Kwon M.J."/>
            <person name="Gouret P."/>
            <person name="Lesage-Meessen L."/>
            <person name="Lombard V."/>
            <person name="Mariette J."/>
            <person name="Noirot C."/>
            <person name="Park J."/>
            <person name="Patyshakuliyeva A."/>
            <person name="Wieneger R.A.B."/>
            <person name="Wosten H.A.B."/>
            <person name="Martin F."/>
            <person name="Coutinho P.M."/>
            <person name="de Vries R."/>
            <person name="Martinez A.T."/>
            <person name="Klopp C."/>
            <person name="Pontarotti P."/>
            <person name="Henrissat B."/>
            <person name="Record E."/>
        </authorList>
    </citation>
    <scope>NUCLEOTIDE SEQUENCE [LARGE SCALE GENOMIC DNA]</scope>
    <source>
        <strain evidence="1">BRFM137</strain>
    </source>
</reference>